<reference evidence="1" key="2">
    <citation type="journal article" date="2023" name="Science">
        <title>Genomic signatures of disease resistance in endangered staghorn corals.</title>
        <authorList>
            <person name="Vollmer S.V."/>
            <person name="Selwyn J.D."/>
            <person name="Despard B.A."/>
            <person name="Roesel C.L."/>
        </authorList>
    </citation>
    <scope>NUCLEOTIDE SEQUENCE</scope>
    <source>
        <strain evidence="1">K2</strain>
    </source>
</reference>
<sequence>MALNVTKTESMTQIGTFASVDSHKLRGLLLDEQLTWNSHINEVCSKVLKQINLLKAIKTYLPQCTRQSFYKSLIQPIIDYACVIWGATSQYNLDWILRLQKHTPRVILNIKRPQDVP</sequence>
<keyword evidence="2" id="KW-1185">Reference proteome</keyword>
<comment type="caution">
    <text evidence="1">The sequence shown here is derived from an EMBL/GenBank/DDBJ whole genome shotgun (WGS) entry which is preliminary data.</text>
</comment>
<dbReference type="AlphaFoldDB" id="A0AAD9UVG0"/>
<name>A0AAD9UVG0_ACRCE</name>
<reference evidence="1" key="1">
    <citation type="journal article" date="2023" name="G3 (Bethesda)">
        <title>Whole genome assembly and annotation of the endangered Caribbean coral Acropora cervicornis.</title>
        <authorList>
            <person name="Selwyn J.D."/>
            <person name="Vollmer S.V."/>
        </authorList>
    </citation>
    <scope>NUCLEOTIDE SEQUENCE</scope>
    <source>
        <strain evidence="1">K2</strain>
    </source>
</reference>
<evidence type="ECO:0000313" key="2">
    <source>
        <dbReference type="Proteomes" id="UP001249851"/>
    </source>
</evidence>
<proteinExistence type="predicted"/>
<evidence type="ECO:0000313" key="1">
    <source>
        <dbReference type="EMBL" id="KAK2551418.1"/>
    </source>
</evidence>
<evidence type="ECO:0008006" key="3">
    <source>
        <dbReference type="Google" id="ProtNLM"/>
    </source>
</evidence>
<organism evidence="1 2">
    <name type="scientific">Acropora cervicornis</name>
    <name type="common">Staghorn coral</name>
    <dbReference type="NCBI Taxonomy" id="6130"/>
    <lineage>
        <taxon>Eukaryota</taxon>
        <taxon>Metazoa</taxon>
        <taxon>Cnidaria</taxon>
        <taxon>Anthozoa</taxon>
        <taxon>Hexacorallia</taxon>
        <taxon>Scleractinia</taxon>
        <taxon>Astrocoeniina</taxon>
        <taxon>Acroporidae</taxon>
        <taxon>Acropora</taxon>
    </lineage>
</organism>
<dbReference type="EMBL" id="JARQWQ010000098">
    <property type="protein sequence ID" value="KAK2551418.1"/>
    <property type="molecule type" value="Genomic_DNA"/>
</dbReference>
<feature type="non-terminal residue" evidence="1">
    <location>
        <position position="1"/>
    </location>
</feature>
<gene>
    <name evidence="1" type="ORF">P5673_027823</name>
</gene>
<accession>A0AAD9UVG0</accession>
<dbReference type="Proteomes" id="UP001249851">
    <property type="component" value="Unassembled WGS sequence"/>
</dbReference>
<protein>
    <recommendedName>
        <fullName evidence="3">RNA-directed DNA polymerase from mobile element jockey</fullName>
    </recommendedName>
</protein>